<dbReference type="EMBL" id="JAVRRG010000025">
    <property type="protein sequence ID" value="KAK5095888.1"/>
    <property type="molecule type" value="Genomic_DNA"/>
</dbReference>
<sequence length="107" mass="12065">MARENKDRVVEDNWDESSLAPRSSMAFKNKSQRMFAGGISGGAKTSAELPLFRELDGLVAVSKAVQKYAKQYCDLDAEMIPNHAWSYKDKDTGGWPRFRKNFAKQTS</sequence>
<accession>A0ABR0KGX4</accession>
<comment type="caution">
    <text evidence="1">The sequence shown here is derived from an EMBL/GenBank/DDBJ whole genome shotgun (WGS) entry which is preliminary data.</text>
</comment>
<keyword evidence="2" id="KW-1185">Reference proteome</keyword>
<name>A0ABR0KGX4_9EURO</name>
<gene>
    <name evidence="1" type="ORF">LTR24_002852</name>
</gene>
<reference evidence="1 2" key="1">
    <citation type="submission" date="2023-08" db="EMBL/GenBank/DDBJ databases">
        <title>Black Yeasts Isolated from many extreme environments.</title>
        <authorList>
            <person name="Coleine C."/>
            <person name="Stajich J.E."/>
            <person name="Selbmann L."/>
        </authorList>
    </citation>
    <scope>NUCLEOTIDE SEQUENCE [LARGE SCALE GENOMIC DNA]</scope>
    <source>
        <strain evidence="1 2">CCFEE 5885</strain>
    </source>
</reference>
<evidence type="ECO:0000313" key="2">
    <source>
        <dbReference type="Proteomes" id="UP001345013"/>
    </source>
</evidence>
<dbReference type="Proteomes" id="UP001345013">
    <property type="component" value="Unassembled WGS sequence"/>
</dbReference>
<evidence type="ECO:0000313" key="1">
    <source>
        <dbReference type="EMBL" id="KAK5095888.1"/>
    </source>
</evidence>
<organism evidence="1 2">
    <name type="scientific">Lithohypha guttulata</name>
    <dbReference type="NCBI Taxonomy" id="1690604"/>
    <lineage>
        <taxon>Eukaryota</taxon>
        <taxon>Fungi</taxon>
        <taxon>Dikarya</taxon>
        <taxon>Ascomycota</taxon>
        <taxon>Pezizomycotina</taxon>
        <taxon>Eurotiomycetes</taxon>
        <taxon>Chaetothyriomycetidae</taxon>
        <taxon>Chaetothyriales</taxon>
        <taxon>Trichomeriaceae</taxon>
        <taxon>Lithohypha</taxon>
    </lineage>
</organism>
<proteinExistence type="predicted"/>
<protein>
    <submittedName>
        <fullName evidence="1">Uncharacterized protein</fullName>
    </submittedName>
</protein>